<organism evidence="4 5">
    <name type="scientific">Ktedonosporobacter rubrisoli</name>
    <dbReference type="NCBI Taxonomy" id="2509675"/>
    <lineage>
        <taxon>Bacteria</taxon>
        <taxon>Bacillati</taxon>
        <taxon>Chloroflexota</taxon>
        <taxon>Ktedonobacteria</taxon>
        <taxon>Ktedonobacterales</taxon>
        <taxon>Ktedonosporobacteraceae</taxon>
        <taxon>Ktedonosporobacter</taxon>
    </lineage>
</organism>
<dbReference type="Proteomes" id="UP000290365">
    <property type="component" value="Chromosome"/>
</dbReference>
<dbReference type="GO" id="GO:0003677">
    <property type="term" value="F:DNA binding"/>
    <property type="evidence" value="ECO:0007669"/>
    <property type="project" value="UniProtKB-UniRule"/>
</dbReference>
<dbReference type="InterPro" id="IPR001647">
    <property type="entry name" value="HTH_TetR"/>
</dbReference>
<evidence type="ECO:0000313" key="4">
    <source>
        <dbReference type="EMBL" id="QBD82625.1"/>
    </source>
</evidence>
<gene>
    <name evidence="4" type="ORF">EPA93_44340</name>
</gene>
<feature type="DNA-binding region" description="H-T-H motif" evidence="2">
    <location>
        <begin position="34"/>
        <end position="53"/>
    </location>
</feature>
<dbReference type="PANTHER" id="PTHR43479">
    <property type="entry name" value="ACREF/ENVCD OPERON REPRESSOR-RELATED"/>
    <property type="match status" value="1"/>
</dbReference>
<evidence type="ECO:0000256" key="2">
    <source>
        <dbReference type="PROSITE-ProRule" id="PRU00335"/>
    </source>
</evidence>
<reference evidence="4 5" key="1">
    <citation type="submission" date="2019-01" db="EMBL/GenBank/DDBJ databases">
        <title>Ktedonosporobacter rubrisoli SCAWS-G2.</title>
        <authorList>
            <person name="Huang Y."/>
            <person name="Yan B."/>
        </authorList>
    </citation>
    <scope>NUCLEOTIDE SEQUENCE [LARGE SCALE GENOMIC DNA]</scope>
    <source>
        <strain evidence="4 5">SCAWS-G2</strain>
    </source>
</reference>
<dbReference type="SUPFAM" id="SSF46689">
    <property type="entry name" value="Homeodomain-like"/>
    <property type="match status" value="1"/>
</dbReference>
<dbReference type="PROSITE" id="PS50977">
    <property type="entry name" value="HTH_TETR_2"/>
    <property type="match status" value="1"/>
</dbReference>
<dbReference type="OrthoDB" id="154075at2"/>
<dbReference type="InterPro" id="IPR039532">
    <property type="entry name" value="TetR_C_Firmicutes"/>
</dbReference>
<dbReference type="Pfam" id="PF14278">
    <property type="entry name" value="TetR_C_8"/>
    <property type="match status" value="1"/>
</dbReference>
<dbReference type="InterPro" id="IPR050624">
    <property type="entry name" value="HTH-type_Tx_Regulator"/>
</dbReference>
<evidence type="ECO:0000256" key="1">
    <source>
        <dbReference type="ARBA" id="ARBA00023125"/>
    </source>
</evidence>
<dbReference type="Gene3D" id="1.10.357.10">
    <property type="entry name" value="Tetracycline Repressor, domain 2"/>
    <property type="match status" value="1"/>
</dbReference>
<dbReference type="Pfam" id="PF00440">
    <property type="entry name" value="TetR_N"/>
    <property type="match status" value="1"/>
</dbReference>
<evidence type="ECO:0000313" key="5">
    <source>
        <dbReference type="Proteomes" id="UP000290365"/>
    </source>
</evidence>
<dbReference type="EMBL" id="CP035758">
    <property type="protein sequence ID" value="QBD82625.1"/>
    <property type="molecule type" value="Genomic_DNA"/>
</dbReference>
<feature type="domain" description="HTH tetR-type" evidence="3">
    <location>
        <begin position="11"/>
        <end position="71"/>
    </location>
</feature>
<keyword evidence="1 2" id="KW-0238">DNA-binding</keyword>
<protein>
    <submittedName>
        <fullName evidence="4">TetR/AcrR family transcriptional regulator</fullName>
    </submittedName>
</protein>
<dbReference type="InterPro" id="IPR009057">
    <property type="entry name" value="Homeodomain-like_sf"/>
</dbReference>
<dbReference type="KEGG" id="kbs:EPA93_44340"/>
<evidence type="ECO:0000259" key="3">
    <source>
        <dbReference type="PROSITE" id="PS50977"/>
    </source>
</evidence>
<accession>A0A4P6K3K5</accession>
<sequence length="215" mass="24840">MTRERTDLRVRRTHALLQKTLIDLIAEKGFDAVTVGDIAERAMVNRSTFYRHYPDKYAVVTSIFEGAVDQVISELGQEHLQALNWMAGVPGPEAKWEVSPEWQRALAAWVAFFEHFAKHAKLYQTMLGKQGSSWFTIQMRSYIAEVLYQRSQLSHQKMVQKRDDENTMPEEVMIVCVANWFVGMLTWWLESGLVASPHQVAIWCVRFLVHGSFHP</sequence>
<dbReference type="AlphaFoldDB" id="A0A4P6K3K5"/>
<proteinExistence type="predicted"/>
<dbReference type="RefSeq" id="WP_129893694.1">
    <property type="nucleotide sequence ID" value="NZ_CP035758.1"/>
</dbReference>
<keyword evidence="5" id="KW-1185">Reference proteome</keyword>
<dbReference type="PANTHER" id="PTHR43479:SF7">
    <property type="entry name" value="TETR-FAMILY TRANSCRIPTIONAL REGULATOR"/>
    <property type="match status" value="1"/>
</dbReference>
<name>A0A4P6K3K5_KTERU</name>